<feature type="transmembrane region" description="Helical" evidence="1">
    <location>
        <begin position="73"/>
        <end position="91"/>
    </location>
</feature>
<reference evidence="2" key="1">
    <citation type="submission" date="2020-02" db="EMBL/GenBank/DDBJ databases">
        <authorList>
            <person name="Meier V. D."/>
        </authorList>
    </citation>
    <scope>NUCLEOTIDE SEQUENCE</scope>
    <source>
        <strain evidence="2">AVDCRST_MAG49</strain>
    </source>
</reference>
<feature type="transmembrane region" description="Helical" evidence="1">
    <location>
        <begin position="47"/>
        <end position="67"/>
    </location>
</feature>
<gene>
    <name evidence="2" type="ORF">AVDCRST_MAG49-3742</name>
</gene>
<feature type="transmembrane region" description="Helical" evidence="1">
    <location>
        <begin position="16"/>
        <end position="38"/>
    </location>
</feature>
<organism evidence="2">
    <name type="scientific">uncultured Thermomicrobiales bacterium</name>
    <dbReference type="NCBI Taxonomy" id="1645740"/>
    <lineage>
        <taxon>Bacteria</taxon>
        <taxon>Pseudomonadati</taxon>
        <taxon>Thermomicrobiota</taxon>
        <taxon>Thermomicrobia</taxon>
        <taxon>Thermomicrobiales</taxon>
        <taxon>environmental samples</taxon>
    </lineage>
</organism>
<evidence type="ECO:0000256" key="1">
    <source>
        <dbReference type="SAM" id="Phobius"/>
    </source>
</evidence>
<dbReference type="EMBL" id="CADCWG010000261">
    <property type="protein sequence ID" value="CAA9572169.1"/>
    <property type="molecule type" value="Genomic_DNA"/>
</dbReference>
<dbReference type="AlphaFoldDB" id="A0A6J4V8E5"/>
<proteinExistence type="predicted"/>
<protein>
    <submittedName>
        <fullName evidence="2">Uncharacterized protein</fullName>
    </submittedName>
</protein>
<accession>A0A6J4V8E5</accession>
<name>A0A6J4V8E5_9BACT</name>
<keyword evidence="1" id="KW-0812">Transmembrane</keyword>
<keyword evidence="1" id="KW-1133">Transmembrane helix</keyword>
<sequence>MTDALRGLGVPGSWQFYLLSLAAMLGLAGLDFVGAIFAKEWAEGRHVAWFLAGLFTFGLLFAVYALSLKVAELSAVTFGWVVFLQVGLLLYERQRYHVELPPAKWAAVVAILALQAYLILAPNGEPSGN</sequence>
<feature type="transmembrane region" description="Helical" evidence="1">
    <location>
        <begin position="103"/>
        <end position="120"/>
    </location>
</feature>
<evidence type="ECO:0000313" key="2">
    <source>
        <dbReference type="EMBL" id="CAA9572169.1"/>
    </source>
</evidence>
<keyword evidence="1" id="KW-0472">Membrane</keyword>